<keyword evidence="3" id="KW-1185">Reference proteome</keyword>
<feature type="domain" description="Schlafen AlbA-2" evidence="1">
    <location>
        <begin position="16"/>
        <end position="145"/>
    </location>
</feature>
<dbReference type="PANTHER" id="PTHR30595:SF6">
    <property type="entry name" value="SCHLAFEN ALBA-2 DOMAIN-CONTAINING PROTEIN"/>
    <property type="match status" value="1"/>
</dbReference>
<comment type="caution">
    <text evidence="2">The sequence shown here is derived from an EMBL/GenBank/DDBJ whole genome shotgun (WGS) entry which is preliminary data.</text>
</comment>
<proteinExistence type="predicted"/>
<dbReference type="InterPro" id="IPR007421">
    <property type="entry name" value="Schlafen_AlbA_2_dom"/>
</dbReference>
<dbReference type="Proteomes" id="UP001467690">
    <property type="component" value="Unassembled WGS sequence"/>
</dbReference>
<protein>
    <submittedName>
        <fullName evidence="2">RNA-binding domain-containing protein</fullName>
    </submittedName>
</protein>
<dbReference type="PANTHER" id="PTHR30595">
    <property type="entry name" value="GLPR-RELATED TRANSCRIPTIONAL REPRESSOR"/>
    <property type="match status" value="1"/>
</dbReference>
<dbReference type="RefSeq" id="WP_350400779.1">
    <property type="nucleotide sequence ID" value="NZ_JBELOE010000078.1"/>
</dbReference>
<dbReference type="Pfam" id="PF13749">
    <property type="entry name" value="HATPase_c_4"/>
    <property type="match status" value="1"/>
</dbReference>
<dbReference type="Gene3D" id="3.30.950.30">
    <property type="entry name" value="Schlafen, AAA domain"/>
    <property type="match status" value="1"/>
</dbReference>
<evidence type="ECO:0000313" key="3">
    <source>
        <dbReference type="Proteomes" id="UP001467690"/>
    </source>
</evidence>
<dbReference type="Gene3D" id="3.30.565.60">
    <property type="match status" value="1"/>
</dbReference>
<name>A0ABV1RDP1_9ALTE</name>
<dbReference type="Pfam" id="PF04326">
    <property type="entry name" value="SLFN_AlbA_2"/>
    <property type="match status" value="1"/>
</dbReference>
<dbReference type="InterPro" id="IPR038475">
    <property type="entry name" value="RecG_C_sf"/>
</dbReference>
<dbReference type="InterPro" id="IPR038461">
    <property type="entry name" value="Schlafen_AlbA_2_dom_sf"/>
</dbReference>
<gene>
    <name evidence="2" type="ORF">ABS311_04025</name>
</gene>
<evidence type="ECO:0000259" key="1">
    <source>
        <dbReference type="Pfam" id="PF04326"/>
    </source>
</evidence>
<accession>A0ABV1RDP1</accession>
<sequence>MSQNISQLSDIDLLKESAEVECKLASGRDGQGAVPDDMWQTYSAFANTSGGKIFLGVRERKGKLSLEGIKTPAKLVKNIWDSLNNPQKVSGNLLKESDVSIECIQGNQIICINVPRSSRHDRPVYINGNPLTGSYIRRYEADQKCSSEQVQRMLAERQDARDNKILQGFGVDDVDDESLRIYRQMFKDAKPQGHPFLEQDDLGFLRSIKAWRKDRQTGEEGLTLAGLLMFGTWDALQEALPNYFLDYQEKGEGEARWIDRVFCDGSWTGNIFDFYRKIYRKLTSDLKLSFTLKDGQRVDQNPAHEAIREALVNTLAHADYLSDSQILVEKYPDYIRFRNPGLMRVPVKDAIAGGESICRNPAIHQMFLNIGLSEKAGSGVPKIYSNCRLQNWQPPNLFERYDIEQTILELRMVNLIPEEITAKLVSLFGDKYQRLNEIKKLILQTAITENWFTHERICLLTSANGREVTLALSSLVSNGMLVGSGEHKSKVYHLADEVVPTPENESGQKIEFVASPKEGQLSLTLDLAPDITPDITPDIAKANEDLWKQLVGISEPIRKNSGRPSKADVRQTIVNLCMEANGKYMKVRHFSELLDIKPDTIRKNYLTPMVKEQILQLAYPTATRHPDQGYAIKE</sequence>
<evidence type="ECO:0000313" key="2">
    <source>
        <dbReference type="EMBL" id="MER2491044.1"/>
    </source>
</evidence>
<organism evidence="2 3">
    <name type="scientific">Catenovulum sediminis</name>
    <dbReference type="NCBI Taxonomy" id="1740262"/>
    <lineage>
        <taxon>Bacteria</taxon>
        <taxon>Pseudomonadati</taxon>
        <taxon>Pseudomonadota</taxon>
        <taxon>Gammaproteobacteria</taxon>
        <taxon>Alteromonadales</taxon>
        <taxon>Alteromonadaceae</taxon>
        <taxon>Catenovulum</taxon>
    </lineage>
</organism>
<reference evidence="2 3" key="1">
    <citation type="submission" date="2024-06" db="EMBL/GenBank/DDBJ databases">
        <authorList>
            <person name="Chen R.Y."/>
        </authorList>
    </citation>
    <scope>NUCLEOTIDE SEQUENCE [LARGE SCALE GENOMIC DNA]</scope>
    <source>
        <strain evidence="2 3">D2</strain>
    </source>
</reference>
<dbReference type="EMBL" id="JBELOE010000078">
    <property type="protein sequence ID" value="MER2491044.1"/>
    <property type="molecule type" value="Genomic_DNA"/>
</dbReference>